<comment type="caution">
    <text evidence="2">The sequence shown here is derived from an EMBL/GenBank/DDBJ whole genome shotgun (WGS) entry which is preliminary data.</text>
</comment>
<proteinExistence type="predicted"/>
<evidence type="ECO:0000256" key="1">
    <source>
        <dbReference type="SAM" id="MobiDB-lite"/>
    </source>
</evidence>
<feature type="compositionally biased region" description="Polar residues" evidence="1">
    <location>
        <begin position="196"/>
        <end position="205"/>
    </location>
</feature>
<gene>
    <name evidence="2" type="ORF">IAA61_02835</name>
</gene>
<feature type="region of interest" description="Disordered" evidence="1">
    <location>
        <begin position="116"/>
        <end position="226"/>
    </location>
</feature>
<feature type="compositionally biased region" description="Low complexity" evidence="1">
    <location>
        <begin position="181"/>
        <end position="195"/>
    </location>
</feature>
<reference evidence="2" key="1">
    <citation type="submission" date="2020-10" db="EMBL/GenBank/DDBJ databases">
        <authorList>
            <person name="Gilroy R."/>
        </authorList>
    </citation>
    <scope>NUCLEOTIDE SEQUENCE</scope>
    <source>
        <strain evidence="2">USAMLcec3-3695</strain>
    </source>
</reference>
<feature type="compositionally biased region" description="Polar residues" evidence="1">
    <location>
        <begin position="140"/>
        <end position="150"/>
    </location>
</feature>
<feature type="compositionally biased region" description="Polar residues" evidence="1">
    <location>
        <begin position="116"/>
        <end position="132"/>
    </location>
</feature>
<dbReference type="Proteomes" id="UP000824109">
    <property type="component" value="Unassembled WGS sequence"/>
</dbReference>
<feature type="compositionally biased region" description="Polar residues" evidence="1">
    <location>
        <begin position="215"/>
        <end position="224"/>
    </location>
</feature>
<feature type="compositionally biased region" description="Low complexity" evidence="1">
    <location>
        <begin position="266"/>
        <end position="277"/>
    </location>
</feature>
<evidence type="ECO:0008006" key="4">
    <source>
        <dbReference type="Google" id="ProtNLM"/>
    </source>
</evidence>
<feature type="region of interest" description="Disordered" evidence="1">
    <location>
        <begin position="242"/>
        <end position="285"/>
    </location>
</feature>
<organism evidence="2 3">
    <name type="scientific">Candidatus Ornithomonoglobus merdipullorum</name>
    <dbReference type="NCBI Taxonomy" id="2840895"/>
    <lineage>
        <taxon>Bacteria</taxon>
        <taxon>Bacillati</taxon>
        <taxon>Bacillota</taxon>
        <taxon>Clostridia</taxon>
        <taxon>Candidatus Ornithomonoglobus</taxon>
    </lineage>
</organism>
<protein>
    <recommendedName>
        <fullName evidence="4">Zinc-finger domain-containing protein</fullName>
    </recommendedName>
</protein>
<dbReference type="EMBL" id="DVNB01000029">
    <property type="protein sequence ID" value="HIU56732.1"/>
    <property type="molecule type" value="Genomic_DNA"/>
</dbReference>
<evidence type="ECO:0000313" key="3">
    <source>
        <dbReference type="Proteomes" id="UP000824109"/>
    </source>
</evidence>
<name>A0A9D1MAK4_9FIRM</name>
<reference evidence="2" key="2">
    <citation type="journal article" date="2021" name="PeerJ">
        <title>Extensive microbial diversity within the chicken gut microbiome revealed by metagenomics and culture.</title>
        <authorList>
            <person name="Gilroy R."/>
            <person name="Ravi A."/>
            <person name="Getino M."/>
            <person name="Pursley I."/>
            <person name="Horton D.L."/>
            <person name="Alikhan N.F."/>
            <person name="Baker D."/>
            <person name="Gharbi K."/>
            <person name="Hall N."/>
            <person name="Watson M."/>
            <person name="Adriaenssens E.M."/>
            <person name="Foster-Nyarko E."/>
            <person name="Jarju S."/>
            <person name="Secka A."/>
            <person name="Antonio M."/>
            <person name="Oren A."/>
            <person name="Chaudhuri R.R."/>
            <person name="La Ragione R."/>
            <person name="Hildebrand F."/>
            <person name="Pallen M.J."/>
        </authorList>
    </citation>
    <scope>NUCLEOTIDE SEQUENCE</scope>
    <source>
        <strain evidence="2">USAMLcec3-3695</strain>
    </source>
</reference>
<sequence length="407" mass="42898">MDCSEFFRMLDNYSSLSGTQLAELEAHAAECDKCRNELEFFKHITKTAASLKAPSPPSDLADRINAEIDRLPKPGFIRSAANSVKRNIRQYAAVAACLILGIVVGINGKMMNERISGSDNDGLISSTVSETRGGSAANDPDTTAIPSSADGTAPAAATVGTPAPEAVVPPAIQPGMERVSESPSRPASDPARSNSVPNDPSSLGSDTPEADAAPSQGNAQSGTSGRIIAPANAFGSVSETIDAQTSEVKEDPSKAEINPTAPQSDTETTPVEAAETAENNDVPGTESYTIAHESYHLPDENTAALPTQNNEGETEVENYALSDDAQTEYGYKAVDTEPGRLAVYSEDSDKFLEIMSEFSVESSSEGNKMESGEFYSFLSSLDAAGINYSYTERGTSGDHVMFIVVLL</sequence>
<feature type="compositionally biased region" description="Low complexity" evidence="1">
    <location>
        <begin position="152"/>
        <end position="170"/>
    </location>
</feature>
<evidence type="ECO:0000313" key="2">
    <source>
        <dbReference type="EMBL" id="HIU56732.1"/>
    </source>
</evidence>
<dbReference type="AlphaFoldDB" id="A0A9D1MAK4"/>
<accession>A0A9D1MAK4</accession>